<proteinExistence type="predicted"/>
<reference evidence="2 3" key="1">
    <citation type="journal article" date="2024" name="Commun. Biol.">
        <title>Comparative genomic analysis of thermophilic fungi reveals convergent evolutionary adaptations and gene losses.</title>
        <authorList>
            <person name="Steindorff A.S."/>
            <person name="Aguilar-Pontes M.V."/>
            <person name="Robinson A.J."/>
            <person name="Andreopoulos B."/>
            <person name="LaButti K."/>
            <person name="Kuo A."/>
            <person name="Mondo S."/>
            <person name="Riley R."/>
            <person name="Otillar R."/>
            <person name="Haridas S."/>
            <person name="Lipzen A."/>
            <person name="Grimwood J."/>
            <person name="Schmutz J."/>
            <person name="Clum A."/>
            <person name="Reid I.D."/>
            <person name="Moisan M.C."/>
            <person name="Butler G."/>
            <person name="Nguyen T.T.M."/>
            <person name="Dewar K."/>
            <person name="Conant G."/>
            <person name="Drula E."/>
            <person name="Henrissat B."/>
            <person name="Hansel C."/>
            <person name="Singer S."/>
            <person name="Hutchinson M.I."/>
            <person name="de Vries R.P."/>
            <person name="Natvig D.O."/>
            <person name="Powell A.J."/>
            <person name="Tsang A."/>
            <person name="Grigoriev I.V."/>
        </authorList>
    </citation>
    <scope>NUCLEOTIDE SEQUENCE [LARGE SCALE GENOMIC DNA]</scope>
    <source>
        <strain evidence="2 3">ATCC 24622</strain>
    </source>
</reference>
<feature type="region of interest" description="Disordered" evidence="1">
    <location>
        <begin position="1"/>
        <end position="139"/>
    </location>
</feature>
<accession>A0ABR3WBN4</accession>
<sequence length="203" mass="21844">MSSDPGSPTDSLFGDSATQMTPGEDEPQTIERWGIEECGDLGELDYPAGVETPTAPPATTAVLTPQRKRALSDPPDLSDTHKRAKEDKEAREKPAQTPKFPLTLPPHLPAARPTSPDAQHVSTDAAATEEEEHDELGTVRPSAISSTLLPHGLPVITTAQLERLRSPIGWLEDAVVSWLLSFAVCHRSATPSSRPRRRASSSC</sequence>
<feature type="compositionally biased region" description="Polar residues" evidence="1">
    <location>
        <begin position="1"/>
        <end position="21"/>
    </location>
</feature>
<dbReference type="EMBL" id="JAZHXJ010000534">
    <property type="protein sequence ID" value="KAL1858138.1"/>
    <property type="molecule type" value="Genomic_DNA"/>
</dbReference>
<evidence type="ECO:0000313" key="3">
    <source>
        <dbReference type="Proteomes" id="UP001586593"/>
    </source>
</evidence>
<feature type="compositionally biased region" description="Low complexity" evidence="1">
    <location>
        <begin position="47"/>
        <end position="65"/>
    </location>
</feature>
<keyword evidence="3" id="KW-1185">Reference proteome</keyword>
<comment type="caution">
    <text evidence="2">The sequence shown here is derived from an EMBL/GenBank/DDBJ whole genome shotgun (WGS) entry which is preliminary data.</text>
</comment>
<dbReference type="Proteomes" id="UP001586593">
    <property type="component" value="Unassembled WGS sequence"/>
</dbReference>
<name>A0ABR3WBN4_9PEZI</name>
<organism evidence="2 3">
    <name type="scientific">Phialemonium thermophilum</name>
    <dbReference type="NCBI Taxonomy" id="223376"/>
    <lineage>
        <taxon>Eukaryota</taxon>
        <taxon>Fungi</taxon>
        <taxon>Dikarya</taxon>
        <taxon>Ascomycota</taxon>
        <taxon>Pezizomycotina</taxon>
        <taxon>Sordariomycetes</taxon>
        <taxon>Sordariomycetidae</taxon>
        <taxon>Cephalothecales</taxon>
        <taxon>Cephalothecaceae</taxon>
        <taxon>Phialemonium</taxon>
    </lineage>
</organism>
<evidence type="ECO:0000313" key="2">
    <source>
        <dbReference type="EMBL" id="KAL1858138.1"/>
    </source>
</evidence>
<evidence type="ECO:0000256" key="1">
    <source>
        <dbReference type="SAM" id="MobiDB-lite"/>
    </source>
</evidence>
<feature type="compositionally biased region" description="Basic and acidic residues" evidence="1">
    <location>
        <begin position="78"/>
        <end position="94"/>
    </location>
</feature>
<gene>
    <name evidence="2" type="ORF">VTK73DRAFT_7924</name>
</gene>
<protein>
    <submittedName>
        <fullName evidence="2">Uncharacterized protein</fullName>
    </submittedName>
</protein>